<evidence type="ECO:0000256" key="8">
    <source>
        <dbReference type="ARBA" id="ARBA00023098"/>
    </source>
</evidence>
<organism evidence="14 15">
    <name type="scientific">Meloidogyne enterolobii</name>
    <name type="common">Root-knot nematode worm</name>
    <name type="synonym">Meloidogyne mayaguensis</name>
    <dbReference type="NCBI Taxonomy" id="390850"/>
    <lineage>
        <taxon>Eukaryota</taxon>
        <taxon>Metazoa</taxon>
        <taxon>Ecdysozoa</taxon>
        <taxon>Nematoda</taxon>
        <taxon>Chromadorea</taxon>
        <taxon>Rhabditida</taxon>
        <taxon>Tylenchina</taxon>
        <taxon>Tylenchomorpha</taxon>
        <taxon>Tylenchoidea</taxon>
        <taxon>Meloidogynidae</taxon>
        <taxon>Meloidogyninae</taxon>
        <taxon>Meloidogyne</taxon>
    </lineage>
</organism>
<evidence type="ECO:0000256" key="9">
    <source>
        <dbReference type="ARBA" id="ARBA00023128"/>
    </source>
</evidence>
<dbReference type="EC" id="1.1.1.35" evidence="4"/>
<reference evidence="14 15" key="1">
    <citation type="submission" date="2020-08" db="EMBL/GenBank/DDBJ databases">
        <authorList>
            <person name="Koutsovoulos G."/>
            <person name="Danchin GJ E."/>
        </authorList>
    </citation>
    <scope>NUCLEOTIDE SEQUENCE [LARGE SCALE GENOMIC DNA]</scope>
</reference>
<dbReference type="InterPro" id="IPR052242">
    <property type="entry name" value="Mito_3-hydroxyacyl-CoA_DH"/>
</dbReference>
<comment type="caution">
    <text evidence="14">The sequence shown here is derived from an EMBL/GenBank/DDBJ whole genome shotgun (WGS) entry which is preliminary data.</text>
</comment>
<dbReference type="InterPro" id="IPR013328">
    <property type="entry name" value="6PGD_dom2"/>
</dbReference>
<feature type="site" description="Important for catalytic activity" evidence="11">
    <location>
        <position position="164"/>
    </location>
</feature>
<dbReference type="GO" id="GO:0003857">
    <property type="term" value="F:(3S)-3-hydroxyacyl-CoA dehydrogenase (NAD+) activity"/>
    <property type="evidence" value="ECO:0007669"/>
    <property type="project" value="UniProtKB-EC"/>
</dbReference>
<evidence type="ECO:0000259" key="12">
    <source>
        <dbReference type="Pfam" id="PF00725"/>
    </source>
</evidence>
<feature type="domain" description="3-hydroxyacyl-CoA dehydrogenase NAD binding" evidence="13">
    <location>
        <begin position="18"/>
        <end position="207"/>
    </location>
</feature>
<dbReference type="InterPro" id="IPR006176">
    <property type="entry name" value="3-OHacyl-CoA_DH_NAD-bd"/>
</dbReference>
<dbReference type="Gene3D" id="3.40.50.720">
    <property type="entry name" value="NAD(P)-binding Rossmann-like Domain"/>
    <property type="match status" value="1"/>
</dbReference>
<comment type="catalytic activity">
    <reaction evidence="10">
        <text>a (3S)-3-hydroxyacyl-CoA + NAD(+) = a 3-oxoacyl-CoA + NADH + H(+)</text>
        <dbReference type="Rhea" id="RHEA:22432"/>
        <dbReference type="ChEBI" id="CHEBI:15378"/>
        <dbReference type="ChEBI" id="CHEBI:57318"/>
        <dbReference type="ChEBI" id="CHEBI:57540"/>
        <dbReference type="ChEBI" id="CHEBI:57945"/>
        <dbReference type="ChEBI" id="CHEBI:90726"/>
        <dbReference type="EC" id="1.1.1.35"/>
    </reaction>
</comment>
<dbReference type="InterPro" id="IPR006180">
    <property type="entry name" value="3-OHacyl-CoA_DH_CS"/>
</dbReference>
<dbReference type="SUPFAM" id="SSF51735">
    <property type="entry name" value="NAD(P)-binding Rossmann-fold domains"/>
    <property type="match status" value="1"/>
</dbReference>
<dbReference type="PANTHER" id="PTHR43561">
    <property type="match status" value="1"/>
</dbReference>
<evidence type="ECO:0000256" key="1">
    <source>
        <dbReference type="ARBA" id="ARBA00004305"/>
    </source>
</evidence>
<evidence type="ECO:0000259" key="13">
    <source>
        <dbReference type="Pfam" id="PF02737"/>
    </source>
</evidence>
<dbReference type="Proteomes" id="UP000580250">
    <property type="component" value="Unassembled WGS sequence"/>
</dbReference>
<evidence type="ECO:0000313" key="14">
    <source>
        <dbReference type="EMBL" id="CAD2200729.1"/>
    </source>
</evidence>
<dbReference type="Pfam" id="PF00725">
    <property type="entry name" value="3HCDH"/>
    <property type="match status" value="1"/>
</dbReference>
<dbReference type="InterPro" id="IPR036291">
    <property type="entry name" value="NAD(P)-bd_dom_sf"/>
</dbReference>
<dbReference type="InterPro" id="IPR008927">
    <property type="entry name" value="6-PGluconate_DH-like_C_sf"/>
</dbReference>
<keyword evidence="7" id="KW-0520">NAD</keyword>
<dbReference type="InterPro" id="IPR006108">
    <property type="entry name" value="3HC_DH_C"/>
</dbReference>
<gene>
    <name evidence="14" type="ORF">MENT_LOCUS54216</name>
</gene>
<dbReference type="PROSITE" id="PS00067">
    <property type="entry name" value="3HCDH"/>
    <property type="match status" value="1"/>
</dbReference>
<name>A0A6V7XN22_MELEN</name>
<evidence type="ECO:0000256" key="10">
    <source>
        <dbReference type="ARBA" id="ARBA00049556"/>
    </source>
</evidence>
<dbReference type="EMBL" id="CAJEWN010001894">
    <property type="protein sequence ID" value="CAD2200729.1"/>
    <property type="molecule type" value="Genomic_DNA"/>
</dbReference>
<dbReference type="PANTHER" id="PTHR43561:SF1">
    <property type="entry name" value="HYDROXY-ACYL-COA DEHYDROGENASE"/>
    <property type="match status" value="1"/>
</dbReference>
<sequence>MLETITAVQQPKVFSFEKIVIIGTGLMGTGIAQVALESGIQQVTVVGRSLDKCEEAKKKVLLGIQKSTKRRMSNESLEQQQKYIEAVIKNLKFVCDLEEANLVNADMVIEAVVENLKVKQKLFVDLESRVSENCLLVTNTSSFLLEDVSCKMNEDRLKNFGGLHFFNPVPAMKLVEVVKGNKTCDEVNEALFRFCQKIGKSPVKCSDSPGFIVNRLLIPYLADSMRLAESGNASHRDIDAAMRLGTGHPMGPFELMDYIGLDTMKFIMDGWHQRCPDDHRYTPCESLERLVTSGKVGRKCGEGFYRYTAANKQ</sequence>
<feature type="domain" description="3-hydroxyacyl-CoA dehydrogenase C-terminal" evidence="12">
    <location>
        <begin position="210"/>
        <end position="307"/>
    </location>
</feature>
<protein>
    <recommendedName>
        <fullName evidence="4">3-hydroxyacyl-CoA dehydrogenase</fullName>
        <ecNumber evidence="4">1.1.1.35</ecNumber>
    </recommendedName>
</protein>
<comment type="subcellular location">
    <subcellularLocation>
        <location evidence="1">Mitochondrion matrix</location>
    </subcellularLocation>
</comment>
<evidence type="ECO:0000256" key="5">
    <source>
        <dbReference type="ARBA" id="ARBA00022832"/>
    </source>
</evidence>
<keyword evidence="5" id="KW-0276">Fatty acid metabolism</keyword>
<keyword evidence="9" id="KW-0496">Mitochondrion</keyword>
<dbReference type="AlphaFoldDB" id="A0A6V7XN22"/>
<keyword evidence="6" id="KW-0560">Oxidoreductase</keyword>
<dbReference type="Pfam" id="PF02737">
    <property type="entry name" value="3HCDH_N"/>
    <property type="match status" value="1"/>
</dbReference>
<dbReference type="GO" id="GO:0005759">
    <property type="term" value="C:mitochondrial matrix"/>
    <property type="evidence" value="ECO:0007669"/>
    <property type="project" value="UniProtKB-SubCell"/>
</dbReference>
<dbReference type="InterPro" id="IPR022694">
    <property type="entry name" value="3-OHacyl-CoA_DH"/>
</dbReference>
<evidence type="ECO:0000256" key="3">
    <source>
        <dbReference type="ARBA" id="ARBA00009463"/>
    </source>
</evidence>
<dbReference type="GO" id="GO:0006635">
    <property type="term" value="P:fatty acid beta-oxidation"/>
    <property type="evidence" value="ECO:0007669"/>
    <property type="project" value="TreeGrafter"/>
</dbReference>
<evidence type="ECO:0000256" key="7">
    <source>
        <dbReference type="ARBA" id="ARBA00023027"/>
    </source>
</evidence>
<comment type="similarity">
    <text evidence="3">Belongs to the 3-hydroxyacyl-CoA dehydrogenase family.</text>
</comment>
<proteinExistence type="inferred from homology"/>
<keyword evidence="8" id="KW-0443">Lipid metabolism</keyword>
<evidence type="ECO:0000256" key="4">
    <source>
        <dbReference type="ARBA" id="ARBA00013000"/>
    </source>
</evidence>
<dbReference type="PIRSF" id="PIRSF000105">
    <property type="entry name" value="HCDH"/>
    <property type="match status" value="1"/>
</dbReference>
<evidence type="ECO:0000256" key="11">
    <source>
        <dbReference type="PIRSR" id="PIRSR000105-1"/>
    </source>
</evidence>
<dbReference type="GO" id="GO:0070403">
    <property type="term" value="F:NAD+ binding"/>
    <property type="evidence" value="ECO:0007669"/>
    <property type="project" value="InterPro"/>
</dbReference>
<accession>A0A6V7XN22</accession>
<evidence type="ECO:0000313" key="15">
    <source>
        <dbReference type="Proteomes" id="UP000580250"/>
    </source>
</evidence>
<evidence type="ECO:0000256" key="2">
    <source>
        <dbReference type="ARBA" id="ARBA00005005"/>
    </source>
</evidence>
<comment type="pathway">
    <text evidence="2">Lipid metabolism; fatty acid beta-oxidation.</text>
</comment>
<evidence type="ECO:0000256" key="6">
    <source>
        <dbReference type="ARBA" id="ARBA00023002"/>
    </source>
</evidence>
<dbReference type="SUPFAM" id="SSF48179">
    <property type="entry name" value="6-phosphogluconate dehydrogenase C-terminal domain-like"/>
    <property type="match status" value="1"/>
</dbReference>
<dbReference type="OrthoDB" id="5958943at2759"/>
<dbReference type="Gene3D" id="1.10.1040.10">
    <property type="entry name" value="N-(1-d-carboxylethyl)-l-norvaline Dehydrogenase, domain 2"/>
    <property type="match status" value="1"/>
</dbReference>